<dbReference type="EMBL" id="JAGXBY010000001">
    <property type="protein sequence ID" value="MBS3678929.1"/>
    <property type="molecule type" value="Genomic_DNA"/>
</dbReference>
<gene>
    <name evidence="1" type="ORF">KGF86_01755</name>
</gene>
<comment type="caution">
    <text evidence="1">The sequence shown here is derived from an EMBL/GenBank/DDBJ whole genome shotgun (WGS) entry which is preliminary data.</text>
</comment>
<protein>
    <submittedName>
        <fullName evidence="1">Uncharacterized protein</fullName>
    </submittedName>
</protein>
<accession>A0ABS5M9D7</accession>
<evidence type="ECO:0000313" key="1">
    <source>
        <dbReference type="EMBL" id="MBS3678929.1"/>
    </source>
</evidence>
<keyword evidence="2" id="KW-1185">Reference proteome</keyword>
<dbReference type="Proteomes" id="UP000681870">
    <property type="component" value="Unassembled WGS sequence"/>
</dbReference>
<organism evidence="1 2">
    <name type="scientific">Ornithinibacillus massiliensis</name>
    <dbReference type="NCBI Taxonomy" id="1944633"/>
    <lineage>
        <taxon>Bacteria</taxon>
        <taxon>Bacillati</taxon>
        <taxon>Bacillota</taxon>
        <taxon>Bacilli</taxon>
        <taxon>Bacillales</taxon>
        <taxon>Bacillaceae</taxon>
        <taxon>Ornithinibacillus</taxon>
    </lineage>
</organism>
<proteinExistence type="predicted"/>
<name>A0ABS5M9D7_9BACI</name>
<dbReference type="RefSeq" id="WP_211740973.1">
    <property type="nucleotide sequence ID" value="NZ_JAGXBY010000001.1"/>
</dbReference>
<evidence type="ECO:0000313" key="2">
    <source>
        <dbReference type="Proteomes" id="UP000681870"/>
    </source>
</evidence>
<reference evidence="1 2" key="1">
    <citation type="submission" date="2021-05" db="EMBL/GenBank/DDBJ databases">
        <title>Ornithinibacillus massiliensis sp. nov.</title>
        <authorList>
            <person name="Iwaza R."/>
            <person name="Lagier J.-C."/>
            <person name="Raoult D."/>
        </authorList>
    </citation>
    <scope>NUCLEOTIDE SEQUENCE [LARGE SCALE GENOMIC DNA]</scope>
    <source>
        <strain evidence="1 2">Marseille-P3601</strain>
    </source>
</reference>
<sequence length="99" mass="11427">MKHYGVKENGKYIESKKVFGMSGLLEDLGLVDFIGVGQYDGQRYYYLRKVVNGEFEFIKTTSEKKKMAYMKIGWELIKNKGTNEVPAQFSQVELIINDC</sequence>